<evidence type="ECO:0000256" key="1">
    <source>
        <dbReference type="ARBA" id="ARBA00001971"/>
    </source>
</evidence>
<dbReference type="InterPro" id="IPR017972">
    <property type="entry name" value="Cyt_P450_CS"/>
</dbReference>
<gene>
    <name evidence="5" type="ORF">COCSUDRAFT_67174</name>
</gene>
<keyword evidence="3 4" id="KW-0408">Iron</keyword>
<evidence type="ECO:0000256" key="3">
    <source>
        <dbReference type="PIRSR" id="PIRSR602401-1"/>
    </source>
</evidence>
<dbReference type="GeneID" id="17038640"/>
<comment type="caution">
    <text evidence="5">The sequence shown here is derived from an EMBL/GenBank/DDBJ whole genome shotgun (WGS) entry which is preliminary data.</text>
</comment>
<evidence type="ECO:0000256" key="2">
    <source>
        <dbReference type="ARBA" id="ARBA00010617"/>
    </source>
</evidence>
<accession>I0YQJ2</accession>
<dbReference type="PANTHER" id="PTHR24305">
    <property type="entry name" value="CYTOCHROME P450"/>
    <property type="match status" value="1"/>
</dbReference>
<dbReference type="Pfam" id="PF00067">
    <property type="entry name" value="p450"/>
    <property type="match status" value="1"/>
</dbReference>
<dbReference type="GO" id="GO:0004497">
    <property type="term" value="F:monooxygenase activity"/>
    <property type="evidence" value="ECO:0007669"/>
    <property type="project" value="UniProtKB-KW"/>
</dbReference>
<dbReference type="PRINTS" id="PR00385">
    <property type="entry name" value="P450"/>
</dbReference>
<dbReference type="PROSITE" id="PS00086">
    <property type="entry name" value="CYTOCHROME_P450"/>
    <property type="match status" value="1"/>
</dbReference>
<reference evidence="5 6" key="1">
    <citation type="journal article" date="2012" name="Genome Biol.">
        <title>The genome of the polar eukaryotic microalga coccomyxa subellipsoidea reveals traits of cold adaptation.</title>
        <authorList>
            <person name="Blanc G."/>
            <person name="Agarkova I."/>
            <person name="Grimwood J."/>
            <person name="Kuo A."/>
            <person name="Brueggeman A."/>
            <person name="Dunigan D."/>
            <person name="Gurnon J."/>
            <person name="Ladunga I."/>
            <person name="Lindquist E."/>
            <person name="Lucas S."/>
            <person name="Pangilinan J."/>
            <person name="Proschold T."/>
            <person name="Salamov A."/>
            <person name="Schmutz J."/>
            <person name="Weeks D."/>
            <person name="Yamada T."/>
            <person name="Claverie J.M."/>
            <person name="Grigoriev I."/>
            <person name="Van Etten J."/>
            <person name="Lomsadze A."/>
            <person name="Borodovsky M."/>
        </authorList>
    </citation>
    <scope>NUCLEOTIDE SEQUENCE [LARGE SCALE GENOMIC DNA]</scope>
    <source>
        <strain evidence="5 6">C-169</strain>
    </source>
</reference>
<dbReference type="KEGG" id="csl:COCSUDRAFT_67174"/>
<keyword evidence="3 4" id="KW-0349">Heme</keyword>
<dbReference type="PRINTS" id="PR00463">
    <property type="entry name" value="EP450I"/>
</dbReference>
<dbReference type="Proteomes" id="UP000007264">
    <property type="component" value="Unassembled WGS sequence"/>
</dbReference>
<dbReference type="EMBL" id="AGSI01000014">
    <property type="protein sequence ID" value="EIE20661.1"/>
    <property type="molecule type" value="Genomic_DNA"/>
</dbReference>
<evidence type="ECO:0000313" key="5">
    <source>
        <dbReference type="EMBL" id="EIE20661.1"/>
    </source>
</evidence>
<dbReference type="InterPro" id="IPR036396">
    <property type="entry name" value="Cyt_P450_sf"/>
</dbReference>
<dbReference type="GO" id="GO:0020037">
    <property type="term" value="F:heme binding"/>
    <property type="evidence" value="ECO:0007669"/>
    <property type="project" value="InterPro"/>
</dbReference>
<proteinExistence type="inferred from homology"/>
<comment type="similarity">
    <text evidence="2 4">Belongs to the cytochrome P450 family.</text>
</comment>
<feature type="binding site" description="axial binding residue" evidence="3">
    <location>
        <position position="488"/>
    </location>
    <ligand>
        <name>heme</name>
        <dbReference type="ChEBI" id="CHEBI:30413"/>
    </ligand>
    <ligandPart>
        <name>Fe</name>
        <dbReference type="ChEBI" id="CHEBI:18248"/>
    </ligandPart>
</feature>
<sequence>MDDLGLLALRLAVAAIVIWVSTLLSSFCSKALICILDSYKLKHIPGPPNNSLLLGNTAMKSRPDRHRLFTEWAHEYGPVSRRRIMFQHFIQVTDPAIIAEAVRSRELDKKPLAGGGINNFASPKGHYNLLSSPSNERWKAVSPKGNLSLLTSPSNKRWKAVRKAVATAFSTANMRAQFPNIRTACAQLVDVLKTVSADDVVDMDSALCRESLDVIGMVGFGQDLGATRSLASSDESGQAMEATAAAMLEADRRITDPLRMRKFWRKDVKEGKAATLCFHGVMLGLLAGMRRERPAETSIAAHLLDIKDPDTGKPLEDARLLPEISILFMAGFETTGHTAAWTLFSVSQNPKVEAKIVEELKSNGLLATPEKSSPRPIEWDDIPKLTYLNAVIKESMRMYPAGGVATFRTPKGTKDVVLGGGRVVVPPGVGLHMPITAVHHSKDLWEDPEDFKPERFFEDGAEDAKGLDQVNGRTPVRFMPFSMGGRDCVGQTLAKLNLATTLAQLYGNFSFRLADEMGGPEGVKAAECTSITLSCSKGMKMHAVPRVPS</sequence>
<dbReference type="InterPro" id="IPR001128">
    <property type="entry name" value="Cyt_P450"/>
</dbReference>
<keyword evidence="6" id="KW-1185">Reference proteome</keyword>
<keyword evidence="3 4" id="KW-0479">Metal-binding</keyword>
<dbReference type="eggNOG" id="KOG0157">
    <property type="taxonomic scope" value="Eukaryota"/>
</dbReference>
<name>I0YQJ2_COCSC</name>
<evidence type="ECO:0000313" key="6">
    <source>
        <dbReference type="Proteomes" id="UP000007264"/>
    </source>
</evidence>
<dbReference type="GO" id="GO:0005506">
    <property type="term" value="F:iron ion binding"/>
    <property type="evidence" value="ECO:0007669"/>
    <property type="project" value="InterPro"/>
</dbReference>
<dbReference type="RefSeq" id="XP_005645205.1">
    <property type="nucleotide sequence ID" value="XM_005645148.1"/>
</dbReference>
<dbReference type="PANTHER" id="PTHR24305:SF166">
    <property type="entry name" value="CYTOCHROME P450 12A4, MITOCHONDRIAL-RELATED"/>
    <property type="match status" value="1"/>
</dbReference>
<dbReference type="InterPro" id="IPR002401">
    <property type="entry name" value="Cyt_P450_E_grp-I"/>
</dbReference>
<keyword evidence="4" id="KW-0503">Monooxygenase</keyword>
<dbReference type="InterPro" id="IPR050121">
    <property type="entry name" value="Cytochrome_P450_monoxygenase"/>
</dbReference>
<dbReference type="Gene3D" id="1.10.630.10">
    <property type="entry name" value="Cytochrome P450"/>
    <property type="match status" value="1"/>
</dbReference>
<protein>
    <submittedName>
        <fullName evidence="5">Cytochrome P450</fullName>
    </submittedName>
</protein>
<keyword evidence="4" id="KW-0560">Oxidoreductase</keyword>
<dbReference type="OrthoDB" id="548633at2759"/>
<organism evidence="5 6">
    <name type="scientific">Coccomyxa subellipsoidea (strain C-169)</name>
    <name type="common">Green microalga</name>
    <dbReference type="NCBI Taxonomy" id="574566"/>
    <lineage>
        <taxon>Eukaryota</taxon>
        <taxon>Viridiplantae</taxon>
        <taxon>Chlorophyta</taxon>
        <taxon>core chlorophytes</taxon>
        <taxon>Trebouxiophyceae</taxon>
        <taxon>Trebouxiophyceae incertae sedis</taxon>
        <taxon>Coccomyxaceae</taxon>
        <taxon>Coccomyxa</taxon>
        <taxon>Coccomyxa subellipsoidea</taxon>
    </lineage>
</organism>
<dbReference type="AlphaFoldDB" id="I0YQJ2"/>
<evidence type="ECO:0000256" key="4">
    <source>
        <dbReference type="RuleBase" id="RU000461"/>
    </source>
</evidence>
<dbReference type="STRING" id="574566.I0YQJ2"/>
<dbReference type="GO" id="GO:0016705">
    <property type="term" value="F:oxidoreductase activity, acting on paired donors, with incorporation or reduction of molecular oxygen"/>
    <property type="evidence" value="ECO:0007669"/>
    <property type="project" value="InterPro"/>
</dbReference>
<dbReference type="SUPFAM" id="SSF48264">
    <property type="entry name" value="Cytochrome P450"/>
    <property type="match status" value="1"/>
</dbReference>
<comment type="cofactor">
    <cofactor evidence="1 3">
        <name>heme</name>
        <dbReference type="ChEBI" id="CHEBI:30413"/>
    </cofactor>
</comment>